<gene>
    <name evidence="6" type="ORF">BABINDRAFT_166404</name>
</gene>
<feature type="transmembrane region" description="Helical" evidence="4">
    <location>
        <begin position="269"/>
        <end position="299"/>
    </location>
</feature>
<accession>A0A1E3QSY6</accession>
<dbReference type="OrthoDB" id="273452at2759"/>
<keyword evidence="4" id="KW-0472">Membrane</keyword>
<dbReference type="GO" id="GO:0047372">
    <property type="term" value="F:monoacylglycerol lipase activity"/>
    <property type="evidence" value="ECO:0007669"/>
    <property type="project" value="TreeGrafter"/>
</dbReference>
<protein>
    <recommendedName>
        <fullName evidence="5">DUF676 domain-containing protein</fullName>
    </recommendedName>
</protein>
<name>A0A1E3QSY6_9ASCO</name>
<dbReference type="SUPFAM" id="SSF53474">
    <property type="entry name" value="alpha/beta-Hydrolases"/>
    <property type="match status" value="1"/>
</dbReference>
<dbReference type="Proteomes" id="UP000094336">
    <property type="component" value="Unassembled WGS sequence"/>
</dbReference>
<dbReference type="AlphaFoldDB" id="A0A1E3QSY6"/>
<proteinExistence type="inferred from homology"/>
<keyword evidence="4" id="KW-0812">Transmembrane</keyword>
<keyword evidence="7" id="KW-1185">Reference proteome</keyword>
<comment type="similarity">
    <text evidence="1">Belongs to the putative lipase ROG1 family.</text>
</comment>
<dbReference type="GO" id="GO:0016042">
    <property type="term" value="P:lipid catabolic process"/>
    <property type="evidence" value="ECO:0007669"/>
    <property type="project" value="UniProtKB-KW"/>
</dbReference>
<evidence type="ECO:0000256" key="2">
    <source>
        <dbReference type="ARBA" id="ARBA00022963"/>
    </source>
</evidence>
<dbReference type="GO" id="GO:0004622">
    <property type="term" value="F:phosphatidylcholine lysophospholipase activity"/>
    <property type="evidence" value="ECO:0007669"/>
    <property type="project" value="TreeGrafter"/>
</dbReference>
<keyword evidence="2" id="KW-0442">Lipid degradation</keyword>
<dbReference type="InterPro" id="IPR044294">
    <property type="entry name" value="Lipase-like"/>
</dbReference>
<dbReference type="GO" id="GO:0005811">
    <property type="term" value="C:lipid droplet"/>
    <property type="evidence" value="ECO:0007669"/>
    <property type="project" value="TreeGrafter"/>
</dbReference>
<evidence type="ECO:0000259" key="5">
    <source>
        <dbReference type="Pfam" id="PF05057"/>
    </source>
</evidence>
<feature type="domain" description="DUF676" evidence="5">
    <location>
        <begin position="13"/>
        <end position="207"/>
    </location>
</feature>
<evidence type="ECO:0000256" key="1">
    <source>
        <dbReference type="ARBA" id="ARBA00007920"/>
    </source>
</evidence>
<feature type="region of interest" description="Disordered" evidence="3">
    <location>
        <begin position="372"/>
        <end position="391"/>
    </location>
</feature>
<dbReference type="RefSeq" id="XP_018986154.1">
    <property type="nucleotide sequence ID" value="XM_019130427.1"/>
</dbReference>
<keyword evidence="2" id="KW-0443">Lipid metabolism</keyword>
<evidence type="ECO:0000256" key="3">
    <source>
        <dbReference type="SAM" id="MobiDB-lite"/>
    </source>
</evidence>
<dbReference type="Gene3D" id="3.40.50.1820">
    <property type="entry name" value="alpha/beta hydrolase"/>
    <property type="match status" value="1"/>
</dbReference>
<evidence type="ECO:0000256" key="4">
    <source>
        <dbReference type="SAM" id="Phobius"/>
    </source>
</evidence>
<dbReference type="PANTHER" id="PTHR12482">
    <property type="entry name" value="LIPASE ROG1-RELATED-RELATED"/>
    <property type="match status" value="1"/>
</dbReference>
<dbReference type="PANTHER" id="PTHR12482:SF24">
    <property type="entry name" value="LIPID DROPLET PHOSPHOLIPASE 1"/>
    <property type="match status" value="1"/>
</dbReference>
<evidence type="ECO:0000313" key="6">
    <source>
        <dbReference type="EMBL" id="ODQ80826.1"/>
    </source>
</evidence>
<dbReference type="EMBL" id="KV454429">
    <property type="protein sequence ID" value="ODQ80826.1"/>
    <property type="molecule type" value="Genomic_DNA"/>
</dbReference>
<evidence type="ECO:0000313" key="7">
    <source>
        <dbReference type="Proteomes" id="UP000094336"/>
    </source>
</evidence>
<reference evidence="7" key="1">
    <citation type="submission" date="2016-05" db="EMBL/GenBank/DDBJ databases">
        <title>Comparative genomics of biotechnologically important yeasts.</title>
        <authorList>
            <consortium name="DOE Joint Genome Institute"/>
            <person name="Riley R."/>
            <person name="Haridas S."/>
            <person name="Wolfe K.H."/>
            <person name="Lopes M.R."/>
            <person name="Hittinger C.T."/>
            <person name="Goker M."/>
            <person name="Salamov A."/>
            <person name="Wisecaver J."/>
            <person name="Long T.M."/>
            <person name="Aerts A.L."/>
            <person name="Barry K."/>
            <person name="Choi C."/>
            <person name="Clum A."/>
            <person name="Coughlan A.Y."/>
            <person name="Deshpande S."/>
            <person name="Douglass A.P."/>
            <person name="Hanson S.J."/>
            <person name="Klenk H.-P."/>
            <person name="Labutti K."/>
            <person name="Lapidus A."/>
            <person name="Lindquist E."/>
            <person name="Lipzen A."/>
            <person name="Meier-Kolthoff J.P."/>
            <person name="Ohm R.A."/>
            <person name="Otillar R.P."/>
            <person name="Pangilinan J."/>
            <person name="Peng Y."/>
            <person name="Rokas A."/>
            <person name="Rosa C.A."/>
            <person name="Scheuner C."/>
            <person name="Sibirny A.A."/>
            <person name="Slot J.C."/>
            <person name="Stielow J.B."/>
            <person name="Sun H."/>
            <person name="Kurtzman C.P."/>
            <person name="Blackwell M."/>
            <person name="Grigoriev I.V."/>
            <person name="Jeffries T.W."/>
        </authorList>
    </citation>
    <scope>NUCLEOTIDE SEQUENCE [LARGE SCALE GENOMIC DNA]</scope>
    <source>
        <strain evidence="7">NRRL Y-12698</strain>
    </source>
</reference>
<organism evidence="6 7">
    <name type="scientific">Babjeviella inositovora NRRL Y-12698</name>
    <dbReference type="NCBI Taxonomy" id="984486"/>
    <lineage>
        <taxon>Eukaryota</taxon>
        <taxon>Fungi</taxon>
        <taxon>Dikarya</taxon>
        <taxon>Ascomycota</taxon>
        <taxon>Saccharomycotina</taxon>
        <taxon>Pichiomycetes</taxon>
        <taxon>Serinales incertae sedis</taxon>
        <taxon>Babjeviella</taxon>
    </lineage>
</organism>
<keyword evidence="4" id="KW-1133">Transmembrane helix</keyword>
<dbReference type="InterPro" id="IPR007751">
    <property type="entry name" value="DUF676_lipase-like"/>
</dbReference>
<sequence length="504" mass="57081">MPQNPKSSGPTPGHLFVLVHGLWGGPKHLLVLEEAIKHSFADSDEKICTLRPSSFAFFKTYDGVKVCGEKVVRDIFYEVETLRKRENVLVSKISIVGYSLGGLISRYVVGRLHSLGAFDHIEPVIFSTFATPHVGVHFFRQTIADRLLNFVGGTFLGQTGRDVFIHQSRILVDLADPAQVYYQGLQKFRKRLLFANSRNDRTVAFYTAYISEYAPFQHWNEVQLRFYPNLPEITVGKRRVKPRIIDLEKSDFRDKPSGFFSSPKTLLKFLGIILLALVVVPIWAPLILTASTIGTLLAYTRLCLTPHPDNADHWNKVHSSVYKTTQPIRAENVAAGEQQRKGTATIDTYTEEEPAELTQSALETLMAVEDLSEDDEREYGDDERESSDDSDELLKHLPKIRVPVEIDYIKNAPLITAFVTQIEKAGSRRPFPLFTDDNSLPCDPDRMFIIRSLNRLQWTKVPVFIDAWNAHDGIVARRGPRSNPRGAATVYLWASIIREELAKE</sequence>
<dbReference type="InterPro" id="IPR029058">
    <property type="entry name" value="AB_hydrolase_fold"/>
</dbReference>
<dbReference type="GeneID" id="30148280"/>
<dbReference type="Pfam" id="PF05057">
    <property type="entry name" value="DUF676"/>
    <property type="match status" value="1"/>
</dbReference>